<evidence type="ECO:0000313" key="3">
    <source>
        <dbReference type="Proteomes" id="UP000683551"/>
    </source>
</evidence>
<dbReference type="Proteomes" id="UP000683551">
    <property type="component" value="Chromosome"/>
</dbReference>
<dbReference type="EMBL" id="CP071137">
    <property type="protein sequence ID" value="QWY78438.1"/>
    <property type="molecule type" value="Genomic_DNA"/>
</dbReference>
<evidence type="ECO:0008006" key="4">
    <source>
        <dbReference type="Google" id="ProtNLM"/>
    </source>
</evidence>
<sequence>MKKTHTMASLGLLIILSGCANLPQLNTSLAQFNPSVSVPVGQLGDGTGYQPIFNISIPTGTCNQQAFIDGFKDGYLSGWNSSVHEKINDLDGHVPKSKLLAYRSKLIGSENYQTHAGSYPLFGPYGYQDTCGHASYQNGNAQGGLSVSNNWNTMFPQGI</sequence>
<dbReference type="GeneID" id="301708460"/>
<dbReference type="PROSITE" id="PS51257">
    <property type="entry name" value="PROKAR_LIPOPROTEIN"/>
    <property type="match status" value="1"/>
</dbReference>
<reference evidence="2" key="1">
    <citation type="submission" date="2021-02" db="EMBL/GenBank/DDBJ databases">
        <title>Comparative genomics of Ferrovum myxofaciens strains, predominant extremophile bacteria forming large biofilm stalactites in acid mine ecosystems.</title>
        <authorList>
            <person name="Burkartova K."/>
            <person name="Ridl J."/>
            <person name="Pajer P."/>
            <person name="Falteisek L."/>
        </authorList>
    </citation>
    <scope>NUCLEOTIDE SEQUENCE</scope>
    <source>
        <strain evidence="2">MI1III</strain>
    </source>
</reference>
<feature type="chain" id="PRO_5038527825" description="Lipoprotein" evidence="1">
    <location>
        <begin position="21"/>
        <end position="159"/>
    </location>
</feature>
<dbReference type="AlphaFoldDB" id="A0A9E6MZM4"/>
<keyword evidence="1" id="KW-0732">Signal</keyword>
<gene>
    <name evidence="2" type="ORF">JZL65_05030</name>
</gene>
<evidence type="ECO:0000256" key="1">
    <source>
        <dbReference type="SAM" id="SignalP"/>
    </source>
</evidence>
<proteinExistence type="predicted"/>
<name>A0A9E6MZM4_9PROT</name>
<dbReference type="OrthoDB" id="9791652at2"/>
<organism evidence="2 3">
    <name type="scientific">Ferrovum myxofaciens</name>
    <dbReference type="NCBI Taxonomy" id="416213"/>
    <lineage>
        <taxon>Bacteria</taxon>
        <taxon>Pseudomonadati</taxon>
        <taxon>Pseudomonadota</taxon>
        <taxon>Betaproteobacteria</taxon>
        <taxon>Ferrovales</taxon>
        <taxon>Ferrovaceae</taxon>
        <taxon>Ferrovum</taxon>
    </lineage>
</organism>
<protein>
    <recommendedName>
        <fullName evidence="4">Lipoprotein</fullName>
    </recommendedName>
</protein>
<dbReference type="RefSeq" id="WP_031598463.1">
    <property type="nucleotide sequence ID" value="NZ_CP053675.1"/>
</dbReference>
<evidence type="ECO:0000313" key="2">
    <source>
        <dbReference type="EMBL" id="QWY78438.1"/>
    </source>
</evidence>
<feature type="signal peptide" evidence="1">
    <location>
        <begin position="1"/>
        <end position="20"/>
    </location>
</feature>
<accession>A0A9E6MZM4</accession>